<proteinExistence type="predicted"/>
<evidence type="ECO:0000313" key="1">
    <source>
        <dbReference type="EMBL" id="MFA3843747.1"/>
    </source>
</evidence>
<protein>
    <submittedName>
        <fullName evidence="1">Uncharacterized protein</fullName>
    </submittedName>
</protein>
<keyword evidence="2" id="KW-1185">Reference proteome</keyword>
<name>A0ABV4SZD9_9ACTN</name>
<dbReference type="EMBL" id="JBGOSP010000074">
    <property type="protein sequence ID" value="MFA3843747.1"/>
    <property type="molecule type" value="Genomic_DNA"/>
</dbReference>
<comment type="caution">
    <text evidence="1">The sequence shown here is derived from an EMBL/GenBank/DDBJ whole genome shotgun (WGS) entry which is preliminary data.</text>
</comment>
<reference evidence="1 2" key="1">
    <citation type="submission" date="2024-08" db="EMBL/GenBank/DDBJ databases">
        <title>Genome sequence of Streptomyces aureus CACIA-1.46HGO.</title>
        <authorList>
            <person name="Evangelista-Martinez Z."/>
        </authorList>
    </citation>
    <scope>NUCLEOTIDE SEQUENCE [LARGE SCALE GENOMIC DNA]</scope>
    <source>
        <strain evidence="1 2">CACIA-1.46HGO</strain>
    </source>
</reference>
<sequence length="82" mass="9145">MSWHISRTPHTVDAIVGLPVEAQLALLDLFEALEVDPYAVSEPYGIDDKVTREAPFGEYGMLIMLVNPLTERITPLSFTWVG</sequence>
<dbReference type="RefSeq" id="WP_372567539.1">
    <property type="nucleotide sequence ID" value="NZ_JBGOSP010000074.1"/>
</dbReference>
<accession>A0ABV4SZD9</accession>
<gene>
    <name evidence="1" type="ORF">ACEG43_48055</name>
</gene>
<evidence type="ECO:0000313" key="2">
    <source>
        <dbReference type="Proteomes" id="UP001571476"/>
    </source>
</evidence>
<dbReference type="Proteomes" id="UP001571476">
    <property type="component" value="Unassembled WGS sequence"/>
</dbReference>
<organism evidence="1 2">
    <name type="scientific">Streptomyces aureus</name>
    <dbReference type="NCBI Taxonomy" id="193461"/>
    <lineage>
        <taxon>Bacteria</taxon>
        <taxon>Bacillati</taxon>
        <taxon>Actinomycetota</taxon>
        <taxon>Actinomycetes</taxon>
        <taxon>Kitasatosporales</taxon>
        <taxon>Streptomycetaceae</taxon>
        <taxon>Streptomyces</taxon>
    </lineage>
</organism>